<dbReference type="Gene3D" id="2.40.50.180">
    <property type="entry name" value="CheA-289, Domain 4"/>
    <property type="match status" value="1"/>
</dbReference>
<comment type="caution">
    <text evidence="2">The sequence shown here is derived from an EMBL/GenBank/DDBJ whole genome shotgun (WGS) entry which is preliminary data.</text>
</comment>
<dbReference type="GO" id="GO:0007165">
    <property type="term" value="P:signal transduction"/>
    <property type="evidence" value="ECO:0007669"/>
    <property type="project" value="InterPro"/>
</dbReference>
<dbReference type="PROSITE" id="PS50851">
    <property type="entry name" value="CHEW"/>
    <property type="match status" value="1"/>
</dbReference>
<dbReference type="SMART" id="SM00260">
    <property type="entry name" value="CheW"/>
    <property type="match status" value="1"/>
</dbReference>
<gene>
    <name evidence="2" type="ORF">Sya03_41800</name>
</gene>
<dbReference type="InterPro" id="IPR002545">
    <property type="entry name" value="CheW-lke_dom"/>
</dbReference>
<sequence>MTQVGQFAAPAGPATHGDACLVFRAGGLLAALRLADVAEAMRPLPTRPLAGTAPYVLGLTILRGRPAPVVDVARLLAGETAEPTRFVAARTGRGLVALATGPVLGVRRHLTDDDTGEAVQQNTALLGPAPGRLVEAIGTLAGEPLFLLRGLGMVPDEVWSAVQDTDADHGGGPPAEAGGAP</sequence>
<evidence type="ECO:0000313" key="3">
    <source>
        <dbReference type="Proteomes" id="UP000652013"/>
    </source>
</evidence>
<feature type="domain" description="CheW-like" evidence="1">
    <location>
        <begin position="17"/>
        <end position="159"/>
    </location>
</feature>
<proteinExistence type="predicted"/>
<dbReference type="InterPro" id="IPR036061">
    <property type="entry name" value="CheW-like_dom_sf"/>
</dbReference>
<dbReference type="GO" id="GO:0006935">
    <property type="term" value="P:chemotaxis"/>
    <property type="evidence" value="ECO:0007669"/>
    <property type="project" value="InterPro"/>
</dbReference>
<keyword evidence="3" id="KW-1185">Reference proteome</keyword>
<evidence type="ECO:0000313" key="2">
    <source>
        <dbReference type="EMBL" id="GIJ04828.1"/>
    </source>
</evidence>
<name>A0A8J4DKZ9_9ACTN</name>
<organism evidence="2 3">
    <name type="scientific">Spirilliplanes yamanashiensis</name>
    <dbReference type="NCBI Taxonomy" id="42233"/>
    <lineage>
        <taxon>Bacteria</taxon>
        <taxon>Bacillati</taxon>
        <taxon>Actinomycetota</taxon>
        <taxon>Actinomycetes</taxon>
        <taxon>Micromonosporales</taxon>
        <taxon>Micromonosporaceae</taxon>
        <taxon>Spirilliplanes</taxon>
    </lineage>
</organism>
<dbReference type="RefSeq" id="WP_203940064.1">
    <property type="nucleotide sequence ID" value="NZ_BAAAGJ010000005.1"/>
</dbReference>
<reference evidence="2" key="1">
    <citation type="submission" date="2021-01" db="EMBL/GenBank/DDBJ databases">
        <title>Whole genome shotgun sequence of Spirilliplanes yamanashiensis NBRC 15828.</title>
        <authorList>
            <person name="Komaki H."/>
            <person name="Tamura T."/>
        </authorList>
    </citation>
    <scope>NUCLEOTIDE SEQUENCE</scope>
    <source>
        <strain evidence="2">NBRC 15828</strain>
    </source>
</reference>
<dbReference type="Pfam" id="PF01584">
    <property type="entry name" value="CheW"/>
    <property type="match status" value="1"/>
</dbReference>
<dbReference type="Proteomes" id="UP000652013">
    <property type="component" value="Unassembled WGS sequence"/>
</dbReference>
<dbReference type="SUPFAM" id="SSF50341">
    <property type="entry name" value="CheW-like"/>
    <property type="match status" value="1"/>
</dbReference>
<accession>A0A8J4DKZ9</accession>
<dbReference type="EMBL" id="BOOY01000030">
    <property type="protein sequence ID" value="GIJ04828.1"/>
    <property type="molecule type" value="Genomic_DNA"/>
</dbReference>
<dbReference type="Gene3D" id="2.30.30.40">
    <property type="entry name" value="SH3 Domains"/>
    <property type="match status" value="1"/>
</dbReference>
<evidence type="ECO:0000259" key="1">
    <source>
        <dbReference type="PROSITE" id="PS50851"/>
    </source>
</evidence>
<protein>
    <recommendedName>
        <fullName evidence="1">CheW-like domain-containing protein</fullName>
    </recommendedName>
</protein>
<dbReference type="AlphaFoldDB" id="A0A8J4DKZ9"/>